<dbReference type="EMBL" id="BASE01000113">
    <property type="protein sequence ID" value="GAM16258.1"/>
    <property type="molecule type" value="Genomic_DNA"/>
</dbReference>
<dbReference type="InterPro" id="IPR052940">
    <property type="entry name" value="Carb_Esterase_6"/>
</dbReference>
<sequence>MLNSFLLIGQSNMAGRGQIGDVEPIDNNEIYMFRDGEWATAKEPLHTDPLGLAGIGLGMSFADALQKKYHKPIGLIPCAVGGSSLSQWQKGETLYVNALEQASQALKSSNLKGILWHQGETDSDQLASAQTYRNRFLVFIDSLQEDLGISKTPIILGELGEFLQQYEECTYYETINDVLKEITNTHSLFSFVPSTGLTHKGDFLHFDSCSLREFGSRFAHVWEIASQRLGVSLD</sequence>
<dbReference type="PANTHER" id="PTHR31988">
    <property type="entry name" value="ESTERASE, PUTATIVE (DUF303)-RELATED"/>
    <property type="match status" value="1"/>
</dbReference>
<evidence type="ECO:0000256" key="1">
    <source>
        <dbReference type="ARBA" id="ARBA00022801"/>
    </source>
</evidence>
<dbReference type="InterPro" id="IPR036514">
    <property type="entry name" value="SGNH_hydro_sf"/>
</dbReference>
<dbReference type="Gene3D" id="3.40.50.1110">
    <property type="entry name" value="SGNH hydrolase"/>
    <property type="match status" value="1"/>
</dbReference>
<reference evidence="3 4" key="1">
    <citation type="submission" date="2013-06" db="EMBL/GenBank/DDBJ databases">
        <title>Whole genome shotgun sequence of Bacillus selenatarsenatis SF-1.</title>
        <authorList>
            <person name="Kuroda M."/>
            <person name="Sei K."/>
            <person name="Yamashita M."/>
            <person name="Ike M."/>
        </authorList>
    </citation>
    <scope>NUCLEOTIDE SEQUENCE [LARGE SCALE GENOMIC DNA]</scope>
    <source>
        <strain evidence="3 4">SF-1</strain>
    </source>
</reference>
<accession>A0A0A8X8L1</accession>
<dbReference type="GO" id="GO:0016787">
    <property type="term" value="F:hydrolase activity"/>
    <property type="evidence" value="ECO:0007669"/>
    <property type="project" value="UniProtKB-KW"/>
</dbReference>
<dbReference type="Proteomes" id="UP000031014">
    <property type="component" value="Unassembled WGS sequence"/>
</dbReference>
<proteinExistence type="predicted"/>
<dbReference type="InterPro" id="IPR005181">
    <property type="entry name" value="SASA"/>
</dbReference>
<protein>
    <submittedName>
        <fullName evidence="3">Acetylxylan esterase related enzyme</fullName>
    </submittedName>
</protein>
<dbReference type="PANTHER" id="PTHR31988:SF19">
    <property type="entry name" value="9-O-ACETYL-N-ACETYLNEURAMINIC ACID DEACETYLASE-RELATED"/>
    <property type="match status" value="1"/>
</dbReference>
<dbReference type="AlphaFoldDB" id="A0A0A8X8L1"/>
<evidence type="ECO:0000313" key="3">
    <source>
        <dbReference type="EMBL" id="GAM16258.1"/>
    </source>
</evidence>
<keyword evidence="4" id="KW-1185">Reference proteome</keyword>
<comment type="caution">
    <text evidence="3">The sequence shown here is derived from an EMBL/GenBank/DDBJ whole genome shotgun (WGS) entry which is preliminary data.</text>
</comment>
<evidence type="ECO:0000313" key="4">
    <source>
        <dbReference type="Proteomes" id="UP000031014"/>
    </source>
</evidence>
<dbReference type="SUPFAM" id="SSF52266">
    <property type="entry name" value="SGNH hydrolase"/>
    <property type="match status" value="1"/>
</dbReference>
<dbReference type="RefSeq" id="WP_052442260.1">
    <property type="nucleotide sequence ID" value="NZ_BASE01000113.1"/>
</dbReference>
<feature type="domain" description="Sialate O-acetylesterase" evidence="2">
    <location>
        <begin position="3"/>
        <end position="220"/>
    </location>
</feature>
<organism evidence="3 4">
    <name type="scientific">Mesobacillus selenatarsenatis (strain DSM 18680 / JCM 14380 / FERM P-15431 / SF-1)</name>
    <dbReference type="NCBI Taxonomy" id="1321606"/>
    <lineage>
        <taxon>Bacteria</taxon>
        <taxon>Bacillati</taxon>
        <taxon>Bacillota</taxon>
        <taxon>Bacilli</taxon>
        <taxon>Bacillales</taxon>
        <taxon>Bacillaceae</taxon>
        <taxon>Mesobacillus</taxon>
    </lineage>
</organism>
<evidence type="ECO:0000259" key="2">
    <source>
        <dbReference type="Pfam" id="PF03629"/>
    </source>
</evidence>
<name>A0A0A8X8L1_MESS1</name>
<gene>
    <name evidence="3" type="ORF">SAMD00020551_4446</name>
</gene>
<keyword evidence="1" id="KW-0378">Hydrolase</keyword>
<dbReference type="Pfam" id="PF03629">
    <property type="entry name" value="SASA"/>
    <property type="match status" value="1"/>
</dbReference>
<dbReference type="STRING" id="1321606.SAMD00020551_4446"/>